<dbReference type="Pfam" id="PF00333">
    <property type="entry name" value="Ribosomal_S5"/>
    <property type="match status" value="1"/>
</dbReference>
<evidence type="ECO:0000256" key="5">
    <source>
        <dbReference type="ARBA" id="ARBA00035519"/>
    </source>
</evidence>
<accession>A0A1G2PQR0</accession>
<dbReference type="Pfam" id="PF03719">
    <property type="entry name" value="Ribosomal_S5_C"/>
    <property type="match status" value="1"/>
</dbReference>
<dbReference type="InterPro" id="IPR005324">
    <property type="entry name" value="Ribosomal_uS5_C"/>
</dbReference>
<dbReference type="InterPro" id="IPR000851">
    <property type="entry name" value="Ribosomal_uS5"/>
</dbReference>
<dbReference type="EMBL" id="MHSU01000025">
    <property type="protein sequence ID" value="OHA50069.1"/>
    <property type="molecule type" value="Genomic_DNA"/>
</dbReference>
<comment type="caution">
    <text evidence="9">The sequence shown here is derived from an EMBL/GenBank/DDBJ whole genome shotgun (WGS) entry which is preliminary data.</text>
</comment>
<evidence type="ECO:0000313" key="10">
    <source>
        <dbReference type="Proteomes" id="UP000178646"/>
    </source>
</evidence>
<dbReference type="GO" id="GO:0005840">
    <property type="term" value="C:ribosome"/>
    <property type="evidence" value="ECO:0007669"/>
    <property type="project" value="UniProtKB-KW"/>
</dbReference>
<dbReference type="SUPFAM" id="SSF54211">
    <property type="entry name" value="Ribosomal protein S5 domain 2-like"/>
    <property type="match status" value="1"/>
</dbReference>
<feature type="domain" description="S5 DRBM" evidence="8">
    <location>
        <begin position="18"/>
        <end position="81"/>
    </location>
</feature>
<dbReference type="AlphaFoldDB" id="A0A1G2PQR0"/>
<evidence type="ECO:0000256" key="4">
    <source>
        <dbReference type="ARBA" id="ARBA00035255"/>
    </source>
</evidence>
<dbReference type="InterPro" id="IPR014721">
    <property type="entry name" value="Ribsml_uS5_D2-typ_fold_subgr"/>
</dbReference>
<proteinExistence type="inferred from homology"/>
<dbReference type="FunFam" id="3.30.230.10:FF:000002">
    <property type="entry name" value="30S ribosomal protein S5"/>
    <property type="match status" value="1"/>
</dbReference>
<gene>
    <name evidence="9" type="ORF">A2W59_01400</name>
</gene>
<name>A0A1G2PQR0_9BACT</name>
<evidence type="ECO:0000256" key="1">
    <source>
        <dbReference type="ARBA" id="ARBA00008945"/>
    </source>
</evidence>
<dbReference type="GO" id="GO:1990904">
    <property type="term" value="C:ribonucleoprotein complex"/>
    <property type="evidence" value="ECO:0007669"/>
    <property type="project" value="UniProtKB-UniRule"/>
</dbReference>
<evidence type="ECO:0000313" key="9">
    <source>
        <dbReference type="EMBL" id="OHA50069.1"/>
    </source>
</evidence>
<sequence length="156" mass="17025">MANKFSKGRGSGREKSEYDQKIIDIRRVTRVTKGGKRFNFRVTIVAGNRKGEVGVGMGKSSDTAGAIEKAFRNARKNLIKPKLTKDFSIPHESEAKFGSSSVIIKPAKGRGLVAGSSARTVFDLAGIKDINAKYLSRSKNKVNNAKVTIEALKKIR</sequence>
<dbReference type="InterPro" id="IPR013810">
    <property type="entry name" value="Ribosomal_uS5_N"/>
</dbReference>
<dbReference type="GO" id="GO:0005737">
    <property type="term" value="C:cytoplasm"/>
    <property type="evidence" value="ECO:0007669"/>
    <property type="project" value="UniProtKB-ARBA"/>
</dbReference>
<dbReference type="PANTHER" id="PTHR48277:SF1">
    <property type="entry name" value="MITOCHONDRIAL RIBOSOMAL PROTEIN S5"/>
    <property type="match status" value="1"/>
</dbReference>
<keyword evidence="2 6" id="KW-0689">Ribosomal protein</keyword>
<keyword evidence="3 6" id="KW-0687">Ribonucleoprotein</keyword>
<dbReference type="Gene3D" id="3.30.160.20">
    <property type="match status" value="1"/>
</dbReference>
<comment type="similarity">
    <text evidence="1 7">Belongs to the universal ribosomal protein uS5 family.</text>
</comment>
<reference evidence="9 10" key="1">
    <citation type="journal article" date="2016" name="Nat. Commun.">
        <title>Thousands of microbial genomes shed light on interconnected biogeochemical processes in an aquifer system.</title>
        <authorList>
            <person name="Anantharaman K."/>
            <person name="Brown C.T."/>
            <person name="Hug L.A."/>
            <person name="Sharon I."/>
            <person name="Castelle C.J."/>
            <person name="Probst A.J."/>
            <person name="Thomas B.C."/>
            <person name="Singh A."/>
            <person name="Wilkins M.J."/>
            <person name="Karaoz U."/>
            <person name="Brodie E.L."/>
            <person name="Williams K.H."/>
            <person name="Hubbard S.S."/>
            <person name="Banfield J.F."/>
        </authorList>
    </citation>
    <scope>NUCLEOTIDE SEQUENCE [LARGE SCALE GENOMIC DNA]</scope>
</reference>
<dbReference type="GO" id="GO:0003735">
    <property type="term" value="F:structural constituent of ribosome"/>
    <property type="evidence" value="ECO:0007669"/>
    <property type="project" value="UniProtKB-UniRule"/>
</dbReference>
<evidence type="ECO:0000256" key="2">
    <source>
        <dbReference type="ARBA" id="ARBA00022980"/>
    </source>
</evidence>
<dbReference type="SUPFAM" id="SSF54768">
    <property type="entry name" value="dsRNA-binding domain-like"/>
    <property type="match status" value="1"/>
</dbReference>
<evidence type="ECO:0000256" key="6">
    <source>
        <dbReference type="PROSITE-ProRule" id="PRU00268"/>
    </source>
</evidence>
<dbReference type="GO" id="GO:0003723">
    <property type="term" value="F:RNA binding"/>
    <property type="evidence" value="ECO:0007669"/>
    <property type="project" value="InterPro"/>
</dbReference>
<dbReference type="Gene3D" id="3.30.230.10">
    <property type="match status" value="1"/>
</dbReference>
<dbReference type="PANTHER" id="PTHR48277">
    <property type="entry name" value="MITOCHONDRIAL RIBOSOMAL PROTEIN S5"/>
    <property type="match status" value="1"/>
</dbReference>
<protein>
    <recommendedName>
        <fullName evidence="4">Small ribosomal subunit protein uS5</fullName>
    </recommendedName>
    <alternativeName>
        <fullName evidence="5">30S ribosomal protein S5</fullName>
    </alternativeName>
</protein>
<dbReference type="GO" id="GO:0006412">
    <property type="term" value="P:translation"/>
    <property type="evidence" value="ECO:0007669"/>
    <property type="project" value="InterPro"/>
</dbReference>
<evidence type="ECO:0000256" key="3">
    <source>
        <dbReference type="ARBA" id="ARBA00023274"/>
    </source>
</evidence>
<dbReference type="InterPro" id="IPR020568">
    <property type="entry name" value="Ribosomal_Su5_D2-typ_SF"/>
</dbReference>
<dbReference type="Proteomes" id="UP000178646">
    <property type="component" value="Unassembled WGS sequence"/>
</dbReference>
<evidence type="ECO:0000256" key="7">
    <source>
        <dbReference type="RuleBase" id="RU003823"/>
    </source>
</evidence>
<dbReference type="PROSITE" id="PS50881">
    <property type="entry name" value="S5_DSRBD"/>
    <property type="match status" value="1"/>
</dbReference>
<organism evidence="9 10">
    <name type="scientific">Candidatus Terrybacteria bacterium RIFCSPHIGHO2_02_41_19</name>
    <dbReference type="NCBI Taxonomy" id="1802364"/>
    <lineage>
        <taxon>Bacteria</taxon>
        <taxon>Candidatus Terryibacteriota</taxon>
    </lineage>
</organism>
<evidence type="ECO:0000259" key="8">
    <source>
        <dbReference type="PROSITE" id="PS50881"/>
    </source>
</evidence>